<keyword evidence="2" id="KW-0547">Nucleotide-binding</keyword>
<dbReference type="InterPro" id="IPR050093">
    <property type="entry name" value="ABC_SmlMolc_Importer"/>
</dbReference>
<dbReference type="AlphaFoldDB" id="A0A831PPZ2"/>
<dbReference type="Proteomes" id="UP000886047">
    <property type="component" value="Unassembled WGS sequence"/>
</dbReference>
<dbReference type="SUPFAM" id="SSF52540">
    <property type="entry name" value="P-loop containing nucleoside triphosphate hydrolases"/>
    <property type="match status" value="1"/>
</dbReference>
<proteinExistence type="predicted"/>
<dbReference type="PANTHER" id="PTHR42781">
    <property type="entry name" value="SPERMIDINE/PUTRESCINE IMPORT ATP-BINDING PROTEIN POTA"/>
    <property type="match status" value="1"/>
</dbReference>
<dbReference type="GO" id="GO:0016887">
    <property type="term" value="F:ATP hydrolysis activity"/>
    <property type="evidence" value="ECO:0007669"/>
    <property type="project" value="InterPro"/>
</dbReference>
<dbReference type="InterPro" id="IPR003593">
    <property type="entry name" value="AAA+_ATPase"/>
</dbReference>
<dbReference type="SMART" id="SM00382">
    <property type="entry name" value="AAA"/>
    <property type="match status" value="1"/>
</dbReference>
<dbReference type="InterPro" id="IPR003439">
    <property type="entry name" value="ABC_transporter-like_ATP-bd"/>
</dbReference>
<dbReference type="GO" id="GO:0005524">
    <property type="term" value="F:ATP binding"/>
    <property type="evidence" value="ECO:0007669"/>
    <property type="project" value="UniProtKB-KW"/>
</dbReference>
<comment type="caution">
    <text evidence="5">The sequence shown here is derived from an EMBL/GenBank/DDBJ whole genome shotgun (WGS) entry which is preliminary data.</text>
</comment>
<dbReference type="PROSITE" id="PS50893">
    <property type="entry name" value="ABC_TRANSPORTER_2"/>
    <property type="match status" value="1"/>
</dbReference>
<dbReference type="EMBL" id="DSDK01000320">
    <property type="protein sequence ID" value="HDR51113.1"/>
    <property type="molecule type" value="Genomic_DNA"/>
</dbReference>
<protein>
    <submittedName>
        <fullName evidence="5">ABC transporter ATP-binding protein</fullName>
    </submittedName>
</protein>
<dbReference type="InterPro" id="IPR027417">
    <property type="entry name" value="P-loop_NTPase"/>
</dbReference>
<feature type="domain" description="ABC transporter" evidence="4">
    <location>
        <begin position="6"/>
        <end position="240"/>
    </location>
</feature>
<dbReference type="PROSITE" id="PS00211">
    <property type="entry name" value="ABC_TRANSPORTER_1"/>
    <property type="match status" value="1"/>
</dbReference>
<name>A0A831PPZ2_9BACT</name>
<keyword evidence="3 5" id="KW-0067">ATP-binding</keyword>
<evidence type="ECO:0000256" key="1">
    <source>
        <dbReference type="ARBA" id="ARBA00022448"/>
    </source>
</evidence>
<organism evidence="5">
    <name type="scientific">Mariniphaga anaerophila</name>
    <dbReference type="NCBI Taxonomy" id="1484053"/>
    <lineage>
        <taxon>Bacteria</taxon>
        <taxon>Pseudomonadati</taxon>
        <taxon>Bacteroidota</taxon>
        <taxon>Bacteroidia</taxon>
        <taxon>Marinilabiliales</taxon>
        <taxon>Prolixibacteraceae</taxon>
        <taxon>Mariniphaga</taxon>
    </lineage>
</organism>
<keyword evidence="1" id="KW-0813">Transport</keyword>
<dbReference type="FunFam" id="3.40.50.300:FF:000425">
    <property type="entry name" value="Probable ABC transporter, ATP-binding subunit"/>
    <property type="match status" value="1"/>
</dbReference>
<dbReference type="Gene3D" id="3.40.50.300">
    <property type="entry name" value="P-loop containing nucleotide triphosphate hydrolases"/>
    <property type="match status" value="1"/>
</dbReference>
<dbReference type="GO" id="GO:0015697">
    <property type="term" value="P:quaternary ammonium group transport"/>
    <property type="evidence" value="ECO:0007669"/>
    <property type="project" value="UniProtKB-ARBA"/>
</dbReference>
<dbReference type="PANTHER" id="PTHR42781:SF4">
    <property type="entry name" value="SPERMIDINE_PUTRESCINE IMPORT ATP-BINDING PROTEIN POTA"/>
    <property type="match status" value="1"/>
</dbReference>
<dbReference type="InterPro" id="IPR017871">
    <property type="entry name" value="ABC_transporter-like_CS"/>
</dbReference>
<evidence type="ECO:0000313" key="5">
    <source>
        <dbReference type="EMBL" id="HDR51113.1"/>
    </source>
</evidence>
<dbReference type="Pfam" id="PF00005">
    <property type="entry name" value="ABC_tran"/>
    <property type="match status" value="1"/>
</dbReference>
<reference evidence="5" key="1">
    <citation type="journal article" date="2020" name="mSystems">
        <title>Genome- and Community-Level Interaction Insights into Carbon Utilization and Element Cycling Functions of Hydrothermarchaeota in Hydrothermal Sediment.</title>
        <authorList>
            <person name="Zhou Z."/>
            <person name="Liu Y."/>
            <person name="Xu W."/>
            <person name="Pan J."/>
            <person name="Luo Z.H."/>
            <person name="Li M."/>
        </authorList>
    </citation>
    <scope>NUCLEOTIDE SEQUENCE [LARGE SCALE GENOMIC DNA]</scope>
    <source>
        <strain evidence="5">SpSt-1217</strain>
    </source>
</reference>
<evidence type="ECO:0000256" key="2">
    <source>
        <dbReference type="ARBA" id="ARBA00022741"/>
    </source>
</evidence>
<evidence type="ECO:0000256" key="3">
    <source>
        <dbReference type="ARBA" id="ARBA00022840"/>
    </source>
</evidence>
<sequence length="242" mass="26761">MAETIIDIRNATKSYEPGTPVLKTVSLAIPKAAFVTIIGPSGCGKTTLLRLINGMEEADSGQITVMGKDLANWDKIQLRRNIGYAIQQGGLFPHLTIKQNIGFVLSISGNDAVNIESRVNSLAEIMSFDERQLLSYPSELSGGQQQRAGVARALAANPEIILLDEPFGALDNITRRNLQNELKEMHRKLGITFVMVTHDLKEAFTLGDFVAIMNKGKIEQYDSPENIKEKPANEWVKEFTME</sequence>
<gene>
    <name evidence="5" type="ORF">ENN90_05745</name>
</gene>
<evidence type="ECO:0000259" key="4">
    <source>
        <dbReference type="PROSITE" id="PS50893"/>
    </source>
</evidence>
<accession>A0A831PPZ2</accession>